<feature type="region of interest" description="Disordered" evidence="1">
    <location>
        <begin position="1449"/>
        <end position="1477"/>
    </location>
</feature>
<evidence type="ECO:0000313" key="3">
    <source>
        <dbReference type="Proteomes" id="UP000031737"/>
    </source>
</evidence>
<organism evidence="2 3">
    <name type="scientific">Trypanosoma rangeli SC58</name>
    <dbReference type="NCBI Taxonomy" id="429131"/>
    <lineage>
        <taxon>Eukaryota</taxon>
        <taxon>Discoba</taxon>
        <taxon>Euglenozoa</taxon>
        <taxon>Kinetoplastea</taxon>
        <taxon>Metakinetoplastina</taxon>
        <taxon>Trypanosomatida</taxon>
        <taxon>Trypanosomatidae</taxon>
        <taxon>Trypanosoma</taxon>
        <taxon>Herpetosoma</taxon>
    </lineage>
</organism>
<dbReference type="EMBL" id="AUPL01004538">
    <property type="protein sequence ID" value="ESL07769.1"/>
    <property type="molecule type" value="Genomic_DNA"/>
</dbReference>
<feature type="compositionally biased region" description="Low complexity" evidence="1">
    <location>
        <begin position="1285"/>
        <end position="1294"/>
    </location>
</feature>
<evidence type="ECO:0000313" key="2">
    <source>
        <dbReference type="EMBL" id="ESL07769.1"/>
    </source>
</evidence>
<feature type="region of interest" description="Disordered" evidence="1">
    <location>
        <begin position="1530"/>
        <end position="1567"/>
    </location>
</feature>
<accession>A0A061IYK5</accession>
<feature type="region of interest" description="Disordered" evidence="1">
    <location>
        <begin position="1272"/>
        <end position="1294"/>
    </location>
</feature>
<gene>
    <name evidence="2" type="ORF">TRSC58_04538</name>
</gene>
<sequence>MTEFAESLLALRLSTKALRGLYFVSGAPWSTVRHGRFPIPRSVCWMDTAPLPIGKALTSMVLFPAGDGAEKGHSDMAVMGPTMGDEDAASWCHMLPTSIASSLPVATRNGALRCFLGVNVLLKKTRLTYVAEINAVTQAPADQKKTHPTEWLYTQPQRGRSTPDENTEEEEKEERLARCLARYAAMQSTGPSTVDGLRTTVLQDALFNSTVPEAVLYEAWRSVAMGRCAAATMFVFENVARGTEVDLTQKVCELANGLRRFFLTLLVELDWMTDTDNELLRAITLLLLGAVDTGKMSPDRREPPLRDGTLFVPHLTPNERRTMHWLLRHSELWPPLAAMLFAWVNQGRSRDEDETEILLEDVIQTWEEMNTCKSDGCCAFEDLLRRLRASQDAFKYQNALVVLLRGNLPLHETASLAVWNDVAVRDPSILFLQLLLEVAVACKDATATTAAEASISSLDISRIVMSVVQARFRSADTLAALLQLMHEWNFSFLEDWPLAAMSGGLPVVYLIRHITTADSSEAARESHRPIAQAAQVLLWLCGDCVERAAAVLNALSAAGVPLVALCFAKGDGRRHFEVPEIPLDSSGFVSGVGCNTSRALHHILASTTVSVLAGALAEPDGRGPTGDTTSEAFACLLWTLVLEGDEAAAFNPRLLQQLHHALVAGHSVTQPKKVSSATLLDFIRPVFLLTLPRLFAAVGNQHETVGGALAATAASLTASGVAALGPPLSETESIRHVWLATLRELGRLLQLHVEDNREVRCLSLLFKAFEVSSATLLAKSRGESEASTDGLCFTFSPAEMFFLSLQILSNEPARFVIAVEVMRRRLGPYLLHEMEVAIRRAGEAAPGTETDGAAEASNTKVLWWDSKAYLNNVAENLAMAIDAFENTAPLYAHALLLLFLDESLTVMADAAQRLGGADGARPLSVKVQSEMLQCTRHVALSRWAKLHRQEKKLIARVLSRHLSLPDQEQAEGDVYQENDVHHRVVADMTRMKEALQQRTVNAALLRAVRKNACRVSPGARSTIHSEGQNEGENETWVSLTDVALLLKEEIYVRQRLQRQLMRAHDVFVGSDVFRSVLGTLYLALREEQRRRVFVAFVREQHDIILTFASAALAMMNGTCRRGGRVLQQNALEHFQRQMRYLFLQERESRAAVEAVCVVERQLLLDLSSQQCAMSDAENTMRLRIVEVEEVMRDACYELFAKEEMAAQRQCQARLEEEAWREEEAQWALELQRRRADEDGAGGGEEGAAAATQSPPNAYLRWQQRHLAVAETKPPAVLPQPPSPSPSSSSLRGAAPVQPVVALPPASALAPLLPAGDTPATSAEHGGHHALLDASESLFTAFSRLQKQIISTVAPPPATSVKKNVFAALATAIVPVQQAQNPTEGRRTEICMENSSEASPTLPSSALQMSAPITVREEEWDDAVEDAFLSSTQAGNAGHIVKKEQDALDVPPKTHEDNSRRLRQRALAATGKRRAPRQRRLGEVVCLDKTSEETAEVGIARDEARLHEKEPQPPGARSVVRGDVALCAVTGKEASPSVEEAKPSSASVGSPDVDQPQETQTCGAPTEGDDVCMMRLNAGMPGTLKGAEEEEGEEAAVALALCFESSLAIQTEEGAARHALGWEERVARAFLFRYFTLEA</sequence>
<keyword evidence="3" id="KW-1185">Reference proteome</keyword>
<feature type="region of interest" description="Disordered" evidence="1">
    <location>
        <begin position="153"/>
        <end position="172"/>
    </location>
</feature>
<protein>
    <submittedName>
        <fullName evidence="2">Uncharacterized protein</fullName>
    </submittedName>
</protein>
<proteinExistence type="predicted"/>
<name>A0A061IYK5_TRYRA</name>
<feature type="compositionally biased region" description="Basic and acidic residues" evidence="1">
    <location>
        <begin position="1449"/>
        <end position="1459"/>
    </location>
</feature>
<dbReference type="OrthoDB" id="251398at2759"/>
<feature type="compositionally biased region" description="Pro residues" evidence="1">
    <location>
        <begin position="1275"/>
        <end position="1284"/>
    </location>
</feature>
<evidence type="ECO:0000256" key="1">
    <source>
        <dbReference type="SAM" id="MobiDB-lite"/>
    </source>
</evidence>
<reference evidence="2 3" key="1">
    <citation type="submission" date="2013-07" db="EMBL/GenBank/DDBJ databases">
        <authorList>
            <person name="Stoco P.H."/>
            <person name="Wagner G."/>
            <person name="Gerber A."/>
            <person name="Zaha A."/>
            <person name="Thompson C."/>
            <person name="Bartholomeu D.C."/>
            <person name="Luckemeyer D.D."/>
            <person name="Bahia D."/>
            <person name="Loreto E."/>
            <person name="Prestes E.B."/>
            <person name="Lima F.M."/>
            <person name="Rodrigues-Luiz G."/>
            <person name="Vallejo G.A."/>
            <person name="Filho J.F."/>
            <person name="Monteiro K.M."/>
            <person name="Tyler K.M."/>
            <person name="de Almeida L.G."/>
            <person name="Ortiz M.F."/>
            <person name="Siervo M.A."/>
            <person name="de Moraes M.H."/>
            <person name="Cunha O.L."/>
            <person name="Mendonca-Neto R."/>
            <person name="Silva R."/>
            <person name="Teixeira S.M."/>
            <person name="Murta S.M."/>
            <person name="Sincero T.C."/>
            <person name="Mendes T.A."/>
            <person name="Urmenyi T.P."/>
            <person name="Silva V.G."/>
            <person name="da Rocha W.D."/>
            <person name="Andersson B."/>
            <person name="Romanha A.J."/>
            <person name="Steindel M."/>
            <person name="de Vasconcelos A.T."/>
            <person name="Grisard E.C."/>
        </authorList>
    </citation>
    <scope>NUCLEOTIDE SEQUENCE [LARGE SCALE GENOMIC DNA]</scope>
    <source>
        <strain evidence="2 3">SC58</strain>
    </source>
</reference>
<feature type="region of interest" description="Disordered" evidence="1">
    <location>
        <begin position="1234"/>
        <end position="1255"/>
    </location>
</feature>
<comment type="caution">
    <text evidence="2">The sequence shown here is derived from an EMBL/GenBank/DDBJ whole genome shotgun (WGS) entry which is preliminary data.</text>
</comment>
<dbReference type="Proteomes" id="UP000031737">
    <property type="component" value="Unassembled WGS sequence"/>
</dbReference>
<dbReference type="VEuPathDB" id="TriTrypDB:TRSC58_04538"/>